<dbReference type="InterPro" id="IPR000719">
    <property type="entry name" value="Prot_kinase_dom"/>
</dbReference>
<dbReference type="InterPro" id="IPR011009">
    <property type="entry name" value="Kinase-like_dom_sf"/>
</dbReference>
<organism evidence="10 11">
    <name type="scientific">Dictyobacter halimunensis</name>
    <dbReference type="NCBI Taxonomy" id="3026934"/>
    <lineage>
        <taxon>Bacteria</taxon>
        <taxon>Bacillati</taxon>
        <taxon>Chloroflexota</taxon>
        <taxon>Ktedonobacteria</taxon>
        <taxon>Ktedonobacterales</taxon>
        <taxon>Dictyobacteraceae</taxon>
        <taxon>Dictyobacter</taxon>
    </lineage>
</organism>
<dbReference type="InterPro" id="IPR017441">
    <property type="entry name" value="Protein_kinase_ATP_BS"/>
</dbReference>
<feature type="transmembrane region" description="Helical" evidence="8">
    <location>
        <begin position="486"/>
        <end position="505"/>
    </location>
</feature>
<feature type="compositionally biased region" description="Basic and acidic residues" evidence="7">
    <location>
        <begin position="326"/>
        <end position="346"/>
    </location>
</feature>
<feature type="binding site" evidence="6">
    <location>
        <position position="39"/>
    </location>
    <ligand>
        <name>ATP</name>
        <dbReference type="ChEBI" id="CHEBI:30616"/>
    </ligand>
</feature>
<evidence type="ECO:0000256" key="5">
    <source>
        <dbReference type="ARBA" id="ARBA00022840"/>
    </source>
</evidence>
<dbReference type="PANTHER" id="PTHR43289">
    <property type="entry name" value="MITOGEN-ACTIVATED PROTEIN KINASE KINASE KINASE 20-RELATED"/>
    <property type="match status" value="1"/>
</dbReference>
<keyword evidence="8" id="KW-1133">Transmembrane helix</keyword>
<dbReference type="SMART" id="SM00220">
    <property type="entry name" value="S_TKc"/>
    <property type="match status" value="1"/>
</dbReference>
<keyword evidence="5 6" id="KW-0067">ATP-binding</keyword>
<feature type="domain" description="Protein kinase" evidence="9">
    <location>
        <begin position="9"/>
        <end position="272"/>
    </location>
</feature>
<evidence type="ECO:0000259" key="9">
    <source>
        <dbReference type="PROSITE" id="PS50011"/>
    </source>
</evidence>
<evidence type="ECO:0000256" key="2">
    <source>
        <dbReference type="ARBA" id="ARBA00022679"/>
    </source>
</evidence>
<reference evidence="10 11" key="1">
    <citation type="submission" date="2023-02" db="EMBL/GenBank/DDBJ databases">
        <title>Dictyobacter halimunensis sp. nov., a new member of the class Ktedonobacteria from forest soil in a geothermal area.</title>
        <authorList>
            <person name="Rachmania M.K."/>
            <person name="Ningsih F."/>
            <person name="Sakai Y."/>
            <person name="Yabe S."/>
            <person name="Yokota A."/>
            <person name="Sjamsuridzal W."/>
        </authorList>
    </citation>
    <scope>NUCLEOTIDE SEQUENCE [LARGE SCALE GENOMIC DNA]</scope>
    <source>
        <strain evidence="10 11">S3.2.2.5</strain>
    </source>
</reference>
<evidence type="ECO:0000256" key="3">
    <source>
        <dbReference type="ARBA" id="ARBA00022741"/>
    </source>
</evidence>
<dbReference type="InterPro" id="IPR008271">
    <property type="entry name" value="Ser/Thr_kinase_AS"/>
</dbReference>
<keyword evidence="3 6" id="KW-0547">Nucleotide-binding</keyword>
<feature type="region of interest" description="Disordered" evidence="7">
    <location>
        <begin position="281"/>
        <end position="363"/>
    </location>
</feature>
<dbReference type="SUPFAM" id="SSF56112">
    <property type="entry name" value="Protein kinase-like (PK-like)"/>
    <property type="match status" value="1"/>
</dbReference>
<dbReference type="RefSeq" id="WP_338249586.1">
    <property type="nucleotide sequence ID" value="NZ_BSRI01000001.1"/>
</dbReference>
<evidence type="ECO:0000313" key="11">
    <source>
        <dbReference type="Proteomes" id="UP001344906"/>
    </source>
</evidence>
<protein>
    <recommendedName>
        <fullName evidence="1">non-specific serine/threonine protein kinase</fullName>
        <ecNumber evidence="1">2.7.11.1</ecNumber>
    </recommendedName>
</protein>
<accession>A0ABQ6FM51</accession>
<dbReference type="PROSITE" id="PS00107">
    <property type="entry name" value="PROTEIN_KINASE_ATP"/>
    <property type="match status" value="1"/>
</dbReference>
<dbReference type="CDD" id="cd14014">
    <property type="entry name" value="STKc_PknB_like"/>
    <property type="match status" value="1"/>
</dbReference>
<feature type="transmembrane region" description="Helical" evidence="8">
    <location>
        <begin position="460"/>
        <end position="480"/>
    </location>
</feature>
<keyword evidence="8" id="KW-0472">Membrane</keyword>
<comment type="caution">
    <text evidence="10">The sequence shown here is derived from an EMBL/GenBank/DDBJ whole genome shotgun (WGS) entry which is preliminary data.</text>
</comment>
<evidence type="ECO:0000313" key="10">
    <source>
        <dbReference type="EMBL" id="GLV55336.1"/>
    </source>
</evidence>
<gene>
    <name evidence="10" type="ORF">KDH_21830</name>
</gene>
<dbReference type="Gene3D" id="1.10.510.10">
    <property type="entry name" value="Transferase(Phosphotransferase) domain 1"/>
    <property type="match status" value="1"/>
</dbReference>
<keyword evidence="11" id="KW-1185">Reference proteome</keyword>
<dbReference type="PROSITE" id="PS00108">
    <property type="entry name" value="PROTEIN_KINASE_ST"/>
    <property type="match status" value="1"/>
</dbReference>
<proteinExistence type="predicted"/>
<evidence type="ECO:0000256" key="4">
    <source>
        <dbReference type="ARBA" id="ARBA00022777"/>
    </source>
</evidence>
<evidence type="ECO:0000256" key="7">
    <source>
        <dbReference type="SAM" id="MobiDB-lite"/>
    </source>
</evidence>
<evidence type="ECO:0000256" key="6">
    <source>
        <dbReference type="PROSITE-ProRule" id="PRU10141"/>
    </source>
</evidence>
<keyword evidence="4" id="KW-0418">Kinase</keyword>
<feature type="transmembrane region" description="Helical" evidence="8">
    <location>
        <begin position="428"/>
        <end position="448"/>
    </location>
</feature>
<dbReference type="EMBL" id="BSRI01000001">
    <property type="protein sequence ID" value="GLV55336.1"/>
    <property type="molecule type" value="Genomic_DNA"/>
</dbReference>
<keyword evidence="8" id="KW-0812">Transmembrane</keyword>
<evidence type="ECO:0000256" key="8">
    <source>
        <dbReference type="SAM" id="Phobius"/>
    </source>
</evidence>
<sequence length="513" mass="59525">MTNEIIGNYRIEAKIGGGGYSRVYRARHIWQRNKVVAIKIFHEYVETPKAHEKFESEVRILKRLRHEHIVPIIAHGIKYMKSQEASLPFLITELAPEGSLRDLLNRTNGPLPKQLALMIIIQVGEALHYAHENNVAHRDIKPENILFKTREHVWLADLGIADVLVATHTSEDGILGTYAYMAPEQFRGKVSKRCDQYALACVTYELLAGRHPFDITSSHTLMYQHLEKQPLSPDRYNPEIPDAVCKVILKGMAKNRYDRYATTAEFVKMLKLAFRTGNWRSRDDDANESHIPTWNPDRPLTIRRASRIYQPGSQSHPVRQPPPQRIEGHAQRINDPVVRNRPERYPPTRPPRTSSQRLPRQPPRTRIQEFISQPQFVSVQPSTYLRQHYSQGQSRHKSWFKNGYIWLAPLMFFMALIVYLLSLENPSFPYRFLVQFLDCLILFGCLSFDAAIEVYRDSHALWNVLAIITFVCAVGGALIAWLQQPIFYFFLGLFPMTLLSVVYRWRQLDRDSQ</sequence>
<dbReference type="Pfam" id="PF00069">
    <property type="entry name" value="Pkinase"/>
    <property type="match status" value="1"/>
</dbReference>
<dbReference type="EC" id="2.7.11.1" evidence="1"/>
<feature type="transmembrane region" description="Helical" evidence="8">
    <location>
        <begin position="403"/>
        <end position="422"/>
    </location>
</feature>
<name>A0ABQ6FM51_9CHLR</name>
<keyword evidence="2" id="KW-0808">Transferase</keyword>
<dbReference type="PANTHER" id="PTHR43289:SF6">
    <property type="entry name" value="SERINE_THREONINE-PROTEIN KINASE NEKL-3"/>
    <property type="match status" value="1"/>
</dbReference>
<dbReference type="Proteomes" id="UP001344906">
    <property type="component" value="Unassembled WGS sequence"/>
</dbReference>
<evidence type="ECO:0000256" key="1">
    <source>
        <dbReference type="ARBA" id="ARBA00012513"/>
    </source>
</evidence>
<dbReference type="PROSITE" id="PS50011">
    <property type="entry name" value="PROTEIN_KINASE_DOM"/>
    <property type="match status" value="1"/>
</dbReference>